<evidence type="ECO:0000256" key="1">
    <source>
        <dbReference type="ARBA" id="ARBA00022679"/>
    </source>
</evidence>
<name>A0AA49JUS5_9BACT</name>
<evidence type="ECO:0000256" key="2">
    <source>
        <dbReference type="ARBA" id="ARBA00022832"/>
    </source>
</evidence>
<evidence type="ECO:0000256" key="3">
    <source>
        <dbReference type="ARBA" id="ARBA00023160"/>
    </source>
</evidence>
<keyword evidence="4" id="KW-0863">Zinc-finger</keyword>
<feature type="binding site" evidence="4">
    <location>
        <position position="28"/>
    </location>
    <ligand>
        <name>Zn(2+)</name>
        <dbReference type="ChEBI" id="CHEBI:29105"/>
    </ligand>
</feature>
<dbReference type="SUPFAM" id="SSF52096">
    <property type="entry name" value="ClpP/crotonase"/>
    <property type="match status" value="1"/>
</dbReference>
<feature type="domain" description="CoA carboxyltransferase N-terminal" evidence="6">
    <location>
        <begin position="24"/>
        <end position="287"/>
    </location>
</feature>
<reference evidence="7" key="1">
    <citation type="submission" date="2023-07" db="EMBL/GenBank/DDBJ databases">
        <authorList>
            <person name="Haufschild T."/>
            <person name="Kallscheuer N."/>
            <person name="Hammer J."/>
            <person name="Kohn T."/>
            <person name="Kabuu M."/>
            <person name="Jogler M."/>
            <person name="Wohfarth N."/>
            <person name="Heuer A."/>
            <person name="Rohde M."/>
            <person name="van Teeseling M.C.F."/>
            <person name="Jogler C."/>
        </authorList>
    </citation>
    <scope>NUCLEOTIDE SEQUENCE</scope>
    <source>
        <strain evidence="7">Strain 138</strain>
        <strain evidence="8">Strain 318</strain>
    </source>
</reference>
<evidence type="ECO:0000256" key="5">
    <source>
        <dbReference type="SAM" id="MobiDB-lite"/>
    </source>
</evidence>
<dbReference type="InterPro" id="IPR034733">
    <property type="entry name" value="AcCoA_carboxyl_beta"/>
</dbReference>
<dbReference type="GO" id="GO:0016743">
    <property type="term" value="F:carboxyl- or carbamoyltransferase activity"/>
    <property type="evidence" value="ECO:0007669"/>
    <property type="project" value="UniProtKB-UniRule"/>
</dbReference>
<dbReference type="EC" id="2.1.3.15" evidence="4"/>
<feature type="compositionally biased region" description="Basic residues" evidence="5">
    <location>
        <begin position="1"/>
        <end position="14"/>
    </location>
</feature>
<keyword evidence="4" id="KW-0862">Zinc</keyword>
<keyword evidence="2 4" id="KW-0276">Fatty acid metabolism</keyword>
<keyword evidence="9" id="KW-1185">Reference proteome</keyword>
<dbReference type="Proteomes" id="UP001229955">
    <property type="component" value="Chromosome"/>
</dbReference>
<keyword evidence="4" id="KW-0547">Nucleotide-binding</keyword>
<dbReference type="RefSeq" id="WP_367885228.1">
    <property type="nucleotide sequence ID" value="NZ_CP130612.1"/>
</dbReference>
<dbReference type="PANTHER" id="PTHR42995:SF5">
    <property type="entry name" value="ACETYL-COENZYME A CARBOXYLASE CARBOXYL TRANSFERASE SUBUNIT BETA, CHLOROPLASTIC"/>
    <property type="match status" value="1"/>
</dbReference>
<evidence type="ECO:0000313" key="8">
    <source>
        <dbReference type="EMBL" id="WKW15258.1"/>
    </source>
</evidence>
<evidence type="ECO:0000259" key="6">
    <source>
        <dbReference type="PROSITE" id="PS50980"/>
    </source>
</evidence>
<comment type="subunit">
    <text evidence="4">Acetyl-CoA carboxylase is a heterohexamer composed of biotin carboxyl carrier protein (AccB), biotin carboxylase (AccC) and two subunits each of ACCase subunit alpha (AccA) and ACCase subunit beta (AccD).</text>
</comment>
<dbReference type="EMBL" id="CP130612">
    <property type="protein sequence ID" value="WKW12351.1"/>
    <property type="molecule type" value="Genomic_DNA"/>
</dbReference>
<dbReference type="GO" id="GO:0003989">
    <property type="term" value="F:acetyl-CoA carboxylase activity"/>
    <property type="evidence" value="ECO:0007669"/>
    <property type="project" value="InterPro"/>
</dbReference>
<dbReference type="GO" id="GO:0006633">
    <property type="term" value="P:fatty acid biosynthetic process"/>
    <property type="evidence" value="ECO:0007669"/>
    <property type="project" value="UniProtKB-KW"/>
</dbReference>
<evidence type="ECO:0000256" key="4">
    <source>
        <dbReference type="HAMAP-Rule" id="MF_01395"/>
    </source>
</evidence>
<dbReference type="GO" id="GO:0009317">
    <property type="term" value="C:acetyl-CoA carboxylase complex"/>
    <property type="evidence" value="ECO:0007669"/>
    <property type="project" value="InterPro"/>
</dbReference>
<organism evidence="7">
    <name type="scientific">Pseudogemmatithrix spongiicola</name>
    <dbReference type="NCBI Taxonomy" id="3062599"/>
    <lineage>
        <taxon>Bacteria</taxon>
        <taxon>Pseudomonadati</taxon>
        <taxon>Gemmatimonadota</taxon>
        <taxon>Gemmatimonadia</taxon>
        <taxon>Gemmatimonadales</taxon>
        <taxon>Gemmatimonadaceae</taxon>
        <taxon>Pseudogemmatithrix</taxon>
    </lineage>
</organism>
<keyword evidence="7" id="KW-0436">Ligase</keyword>
<dbReference type="PROSITE" id="PS50980">
    <property type="entry name" value="COA_CT_NTER"/>
    <property type="match status" value="1"/>
</dbReference>
<feature type="region of interest" description="Disordered" evidence="5">
    <location>
        <begin position="1"/>
        <end position="20"/>
    </location>
</feature>
<comment type="subcellular location">
    <subcellularLocation>
        <location evidence="4">Cytoplasm</location>
    </subcellularLocation>
</comment>
<dbReference type="KEGG" id="pspc:Strain318_001635"/>
<dbReference type="PRINTS" id="PR01070">
    <property type="entry name" value="ACCCTRFRASEB"/>
</dbReference>
<keyword evidence="4" id="KW-0963">Cytoplasm</keyword>
<keyword evidence="1 4" id="KW-0808">Transferase</keyword>
<accession>A0AA49JUS5</accession>
<feature type="binding site" evidence="4">
    <location>
        <position position="31"/>
    </location>
    <ligand>
        <name>Zn(2+)</name>
        <dbReference type="ChEBI" id="CHEBI:29105"/>
    </ligand>
</feature>
<dbReference type="Gene3D" id="3.90.226.10">
    <property type="entry name" value="2-enoyl-CoA Hydratase, Chain A, domain 1"/>
    <property type="match status" value="1"/>
</dbReference>
<comment type="catalytic activity">
    <reaction evidence="4">
        <text>N(6)-carboxybiotinyl-L-lysyl-[protein] + acetyl-CoA = N(6)-biotinyl-L-lysyl-[protein] + malonyl-CoA</text>
        <dbReference type="Rhea" id="RHEA:54728"/>
        <dbReference type="Rhea" id="RHEA-COMP:10505"/>
        <dbReference type="Rhea" id="RHEA-COMP:10506"/>
        <dbReference type="ChEBI" id="CHEBI:57288"/>
        <dbReference type="ChEBI" id="CHEBI:57384"/>
        <dbReference type="ChEBI" id="CHEBI:83144"/>
        <dbReference type="ChEBI" id="CHEBI:83145"/>
        <dbReference type="EC" id="2.1.3.15"/>
    </reaction>
</comment>
<keyword evidence="3 4" id="KW-0275">Fatty acid biosynthesis</keyword>
<dbReference type="GO" id="GO:0008270">
    <property type="term" value="F:zinc ion binding"/>
    <property type="evidence" value="ECO:0007669"/>
    <property type="project" value="UniProtKB-UniRule"/>
</dbReference>
<dbReference type="PANTHER" id="PTHR42995">
    <property type="entry name" value="ACETYL-COENZYME A CARBOXYLASE CARBOXYL TRANSFERASE SUBUNIT BETA, CHLOROPLASTIC"/>
    <property type="match status" value="1"/>
</dbReference>
<feature type="binding site" evidence="4">
    <location>
        <position position="47"/>
    </location>
    <ligand>
        <name>Zn(2+)</name>
        <dbReference type="ChEBI" id="CHEBI:29105"/>
    </ligand>
</feature>
<feature type="zinc finger region" description="C4-type" evidence="4">
    <location>
        <begin position="28"/>
        <end position="50"/>
    </location>
</feature>
<keyword evidence="4" id="KW-0444">Lipid biosynthesis</keyword>
<dbReference type="GO" id="GO:2001295">
    <property type="term" value="P:malonyl-CoA biosynthetic process"/>
    <property type="evidence" value="ECO:0007669"/>
    <property type="project" value="UniProtKB-UniRule"/>
</dbReference>
<dbReference type="AlphaFoldDB" id="A0AA49JUS5"/>
<dbReference type="GO" id="GO:0005524">
    <property type="term" value="F:ATP binding"/>
    <property type="evidence" value="ECO:0007669"/>
    <property type="project" value="UniProtKB-KW"/>
</dbReference>
<dbReference type="HAMAP" id="MF_01395">
    <property type="entry name" value="AcetylCoA_CT_beta"/>
    <property type="match status" value="1"/>
</dbReference>
<dbReference type="InterPro" id="IPR000438">
    <property type="entry name" value="Acetyl_CoA_COase_Trfase_b_su"/>
</dbReference>
<dbReference type="Pfam" id="PF01039">
    <property type="entry name" value="Carboxyl_trans"/>
    <property type="match status" value="1"/>
</dbReference>
<evidence type="ECO:0000313" key="9">
    <source>
        <dbReference type="Proteomes" id="UP001229955"/>
    </source>
</evidence>
<protein>
    <recommendedName>
        <fullName evidence="4">Acetyl-coenzyme A carboxylase carboxyl transferase subunit beta</fullName>
        <shortName evidence="4">ACCase subunit beta</shortName>
        <shortName evidence="4">Acetyl-CoA carboxylase carboxyltransferase subunit beta</shortName>
        <ecNumber evidence="4">2.1.3.15</ecNumber>
    </recommendedName>
</protein>
<proteinExistence type="inferred from homology"/>
<dbReference type="NCBIfam" id="TIGR00515">
    <property type="entry name" value="accD"/>
    <property type="match status" value="1"/>
</dbReference>
<accession>A0AA49K113</accession>
<sequence>MAWFRKDKKPRPPRPQRLEIPPDAWDKCEACGHTDIREKFSRNHNVCPSCDHHRRIRAYEYASLLLDEGSLDEKDVELKSVDPLEFPEYKGRLKKALEKAGEHDAILTLGGAMDGMPVHLGVMDFAFMGGSMGSVVGEKIARLGQRSLEKKWPLILVSASGGARMQEGVLSLMQMAKSSAMLAQLAERRIPYVSILTNPTTGGVSASYAMLGDAIIAEPGAVIGFAGPRVIKQTLGQDLPEGFQTAEFLLQKGMVDRVVHRHQLKRVVGSLLRHMSGKPAALGWSST</sequence>
<keyword evidence="4" id="KW-0443">Lipid metabolism</keyword>
<comment type="function">
    <text evidence="4">Component of the acetyl coenzyme A carboxylase (ACC) complex. Biotin carboxylase (BC) catalyzes the carboxylation of biotin on its carrier protein (BCCP) and then the CO(2) group is transferred by the transcarboxylase to acetyl-CoA to form malonyl-CoA.</text>
</comment>
<evidence type="ECO:0000313" key="7">
    <source>
        <dbReference type="EMBL" id="WKW12351.1"/>
    </source>
</evidence>
<dbReference type="InterPro" id="IPR029045">
    <property type="entry name" value="ClpP/crotonase-like_dom_sf"/>
</dbReference>
<comment type="pathway">
    <text evidence="4">Lipid metabolism; malonyl-CoA biosynthesis; malonyl-CoA from acetyl-CoA: step 1/1.</text>
</comment>
<dbReference type="InterPro" id="IPR011762">
    <property type="entry name" value="COA_CT_N"/>
</dbReference>
<keyword evidence="4" id="KW-0479">Metal-binding</keyword>
<gene>
    <name evidence="4 7" type="primary">accD</name>
    <name evidence="7" type="ORF">Strain138_001636</name>
    <name evidence="8" type="ORF">Strain318_001635</name>
</gene>
<comment type="similarity">
    <text evidence="4">Belongs to the AccD/PCCB family.</text>
</comment>
<feature type="binding site" evidence="4">
    <location>
        <position position="50"/>
    </location>
    <ligand>
        <name>Zn(2+)</name>
        <dbReference type="ChEBI" id="CHEBI:29105"/>
    </ligand>
</feature>
<comment type="cofactor">
    <cofactor evidence="4">
        <name>Zn(2+)</name>
        <dbReference type="ChEBI" id="CHEBI:29105"/>
    </cofactor>
    <text evidence="4">Binds 1 zinc ion per subunit.</text>
</comment>
<keyword evidence="4" id="KW-0067">ATP-binding</keyword>
<dbReference type="EMBL" id="CP130613">
    <property type="protein sequence ID" value="WKW15258.1"/>
    <property type="molecule type" value="Genomic_DNA"/>
</dbReference>